<organism evidence="9 10">
    <name type="scientific">Micromonospora cathayae</name>
    <dbReference type="NCBI Taxonomy" id="3028804"/>
    <lineage>
        <taxon>Bacteria</taxon>
        <taxon>Bacillati</taxon>
        <taxon>Actinomycetota</taxon>
        <taxon>Actinomycetes</taxon>
        <taxon>Micromonosporales</taxon>
        <taxon>Micromonosporaceae</taxon>
        <taxon>Micromonospora</taxon>
    </lineage>
</organism>
<dbReference type="InterPro" id="IPR014031">
    <property type="entry name" value="Ketoacyl_synth_C"/>
</dbReference>
<sequence length="2117" mass="222236">MVDDRIAVIGMAVRLPGAEDVPDLRWLLGQDSVEVDEVPPSRWARHLYLGDGDHQGAHHRGAFLQDPFTFDHDAFGLTAAEAVRLDPQQRLMLEVGARALEDAGYRENRRRLGAGVFVAARMNSYGFDHHRGLGATADTGAPVPAALWGRSQNFMAAWLSDRLDLTGPSLVVDTACSSSLTAVWLACQSLAAGSCELAVVGGVDLLVDPLTFVLLSRTGALSPDGLCQTFDEKANGYVPGEGAVALVLKPMGAAVADGDLILGAIAGTGVNNDGRTMGVTTPNLEAQIELLDKVYRRIDPGTVQYVETHGTGTAIGDPIEVRALTEVFGRHDVARGSVALGSFKRRIGHLHSAAGMAGLAKILLCLRDRVVPGIPIDAVNPRLRLDTSPFHLPPQPLPWPDAPVRRAGISGFGFGGTNAHVVAEAVTDPTPAEQAVSTGVGQAVPTDAAGPGEASGAPARRPVEVLPISADTPYGLRELVAQWLEFLPATGADLADVCATARLARPHRAVRCTVVGRDADELAAALRARLLHADAPLGETATNPATVAVRTVTASTPPDWLLALPRAVPAVGEVVGRFEAAVGSPLSTFTGPLLRICTAVALTVALRDVGVPEQAVDLPAGWTAVADFAYGRTSLEEALAAVLAATPADDPAPDGAGDLCARLATATDDDQVAAVFATVAAEVHQSGRDVDWTAYQGGAPWRRRLLPVAQPRGLTLDLREPRRSAEPGGPTTLDQDAGPAGYVFSRVFGPAETPTAQHSVYRRIMLPGVAWFDFLRQGAELRGDPFHGVRDVLFHRPLIPTGAHRVVCRVDGRGRFTVEDVDGKPFVTGGYASGPGPAAAPEPLADLLAGCARVHAGSGVYRWLRRIGYHHGRYYRNISWVASLATGGTLARIEGGRQRAMNPAEVRLFPGLLDSVTIAAIDPDNPVFGTDRASAFIPLSVDRVTVYGPLDDAAYVRTEVAFWNEEACRVTQVVLDAQGRPLLVFGDISSKRVPVLAFTDQPAGEAHRAAGTVPASSSSPVAPASVPSGPVAGSVSGPSAAVSGPSPVADDGSPAAASRPAVVASGGPLGRALGWFLAEAGTGEEQADTEFLSAGFDSVGLVGLSDRLSREHGLALYPTVFFEYPTPRSFAQHLVDEAPEFVASLPASTASEPPAGGATRSTPSPAVSADPAPSPIAPSPSASAELLASSLSTPADRAVSAGPGVTSVASVADEPADRPVPAPAGAGDPVRDVAVVGAAIRVPTANDLAGFWSLLLEGRDTVRTVPDGRWPTVEGPVPSASFLDRVDEFDPTPFRISAREAPLIDPQARIVYETIWEALEDAGRMGRDRDDRIGLWIGYSHDHYHEERSRNGVAAGRGLGLEAMIPNRLSYLMDWHGPSVVVNTLCSSSLVALHSALQHLRAGDIDTAVIGGVHAAISPEYFSSMAELMALSPGSRCRAFDVSADGFVPGEGAVAVVLRRRADAERDGDRIRGLIKGAAVNHGGRTTRYSAPSPRAQRDVIVAALRDAGVSPDSIGMVEAHGTGTSLGDPIEVDGLSRAWRSFTSRTQFCAIGSLKSNIGHLEPAAGLAGVVKVLLALEGERIPPTLHVVRPNDHIRFEGSPFFVADRVVPWRRVVGVPRRAAVSAFGMGGVNAHVIVEEAPLPADRPEVRQESHIVRVSAASEDAVRRLAGAYAEALPQAADVGDVGFTANVGRASHRFRVAVSGGDRDVLVAGLSAVAAGDRPVGRLVNQPPVSVFLFTGQGSQYPDMGRGLYATEPVFRSAIDEFRDLLSARSGVSLTELLFGSGRDELVQTRFAQVGIVAVQVGLVRLLESWGVRPGVVVGHSVGELAAGWAAGVFSLDDLVRLVAVRGELMQAQPSDGTMAVAFASPDEVAAVVDRFPGVEVAAFNGPRNVTLSGPVDAVEAFVAGAGLRTQRLSVSHAFHSAAMAGAVDPFTEAFAGVTTNAPRAEFASTVTGAWHDAESVADAGLWGSGIRLPVRFAQALDAVHAAGGRVFWEIGPQPVLVGLGRQALGTDGLTWLPTLRRDHTDQAQLHAAVATFYNHGHGDLDWTGIHHGKHHRITTIPTYPFERQQYWISKAPDGAGAGPAGRVTPVEETGPPRIRLYPPRRESAHR</sequence>
<dbReference type="Pfam" id="PF22621">
    <property type="entry name" value="CurL-like_PKS_C"/>
    <property type="match status" value="1"/>
</dbReference>
<feature type="region of interest" description="Disordered" evidence="5">
    <location>
        <begin position="2082"/>
        <end position="2117"/>
    </location>
</feature>
<dbReference type="Pfam" id="PF14765">
    <property type="entry name" value="PS-DH"/>
    <property type="match status" value="1"/>
</dbReference>
<evidence type="ECO:0000256" key="1">
    <source>
        <dbReference type="ARBA" id="ARBA00022450"/>
    </source>
</evidence>
<dbReference type="InterPro" id="IPR020807">
    <property type="entry name" value="PKS_DH"/>
</dbReference>
<accession>A0ABY7ZMT8</accession>
<dbReference type="PROSITE" id="PS52004">
    <property type="entry name" value="KS3_2"/>
    <property type="match status" value="2"/>
</dbReference>
<evidence type="ECO:0000256" key="3">
    <source>
        <dbReference type="ARBA" id="ARBA00022679"/>
    </source>
</evidence>
<dbReference type="InterPro" id="IPR042104">
    <property type="entry name" value="PKS_dehydratase_sf"/>
</dbReference>
<dbReference type="SUPFAM" id="SSF53901">
    <property type="entry name" value="Thiolase-like"/>
    <property type="match status" value="2"/>
</dbReference>
<proteinExistence type="predicted"/>
<feature type="compositionally biased region" description="Low complexity" evidence="5">
    <location>
        <begin position="1161"/>
        <end position="1171"/>
    </location>
</feature>
<dbReference type="SMART" id="SM00825">
    <property type="entry name" value="PKS_KS"/>
    <property type="match status" value="2"/>
</dbReference>
<evidence type="ECO:0000259" key="6">
    <source>
        <dbReference type="PROSITE" id="PS50075"/>
    </source>
</evidence>
<feature type="region of interest" description="C-terminal hotdog fold" evidence="4">
    <location>
        <begin position="852"/>
        <end position="999"/>
    </location>
</feature>
<dbReference type="Gene3D" id="3.40.47.10">
    <property type="match status" value="2"/>
</dbReference>
<dbReference type="InterPro" id="IPR016035">
    <property type="entry name" value="Acyl_Trfase/lysoPLipase"/>
</dbReference>
<dbReference type="SMART" id="SM00826">
    <property type="entry name" value="PKS_DH"/>
    <property type="match status" value="1"/>
</dbReference>
<feature type="compositionally biased region" description="Low complexity" evidence="5">
    <location>
        <begin position="1179"/>
        <end position="1189"/>
    </location>
</feature>
<feature type="active site" description="Proton acceptor; for dehydratase activity" evidence="4">
    <location>
        <position position="758"/>
    </location>
</feature>
<keyword evidence="3" id="KW-0808">Transferase</keyword>
<dbReference type="Gene3D" id="1.10.1200.10">
    <property type="entry name" value="ACP-like"/>
    <property type="match status" value="1"/>
</dbReference>
<dbReference type="PANTHER" id="PTHR43775">
    <property type="entry name" value="FATTY ACID SYNTHASE"/>
    <property type="match status" value="1"/>
</dbReference>
<dbReference type="InterPro" id="IPR014030">
    <property type="entry name" value="Ketoacyl_synth_N"/>
</dbReference>
<dbReference type="CDD" id="cd00833">
    <property type="entry name" value="PKS"/>
    <property type="match status" value="2"/>
</dbReference>
<feature type="compositionally biased region" description="Low complexity" evidence="5">
    <location>
        <begin position="1013"/>
        <end position="1062"/>
    </location>
</feature>
<dbReference type="PROSITE" id="PS52019">
    <property type="entry name" value="PKS_MFAS_DH"/>
    <property type="match status" value="1"/>
</dbReference>
<feature type="domain" description="Ketosynthase family 3 (KS3)" evidence="7">
    <location>
        <begin position="3"/>
        <end position="425"/>
    </location>
</feature>
<feature type="region of interest" description="N-terminal hotdog fold" evidence="4">
    <location>
        <begin position="725"/>
        <end position="838"/>
    </location>
</feature>
<dbReference type="SUPFAM" id="SSF52151">
    <property type="entry name" value="FabD/lysophospholipase-like"/>
    <property type="match status" value="1"/>
</dbReference>
<protein>
    <submittedName>
        <fullName evidence="9">Beta-ketoacyl synthase N-terminal-like domain-containing protein</fullName>
    </submittedName>
</protein>
<dbReference type="Proteomes" id="UP001219605">
    <property type="component" value="Chromosome"/>
</dbReference>
<dbReference type="PANTHER" id="PTHR43775:SF37">
    <property type="entry name" value="SI:DKEY-61P9.11"/>
    <property type="match status" value="1"/>
</dbReference>
<keyword evidence="10" id="KW-1185">Reference proteome</keyword>
<evidence type="ECO:0000259" key="8">
    <source>
        <dbReference type="PROSITE" id="PS52019"/>
    </source>
</evidence>
<gene>
    <name evidence="9" type="ORF">PVK37_24315</name>
</gene>
<feature type="domain" description="Carrier" evidence="6">
    <location>
        <begin position="1063"/>
        <end position="1138"/>
    </location>
</feature>
<dbReference type="InterPro" id="IPR049900">
    <property type="entry name" value="PKS_mFAS_DH"/>
</dbReference>
<dbReference type="InterPro" id="IPR016036">
    <property type="entry name" value="Malonyl_transacylase_ACP-bd"/>
</dbReference>
<dbReference type="InterPro" id="IPR036736">
    <property type="entry name" value="ACP-like_sf"/>
</dbReference>
<dbReference type="InterPro" id="IPR020841">
    <property type="entry name" value="PKS_Beta-ketoAc_synthase_dom"/>
</dbReference>
<feature type="region of interest" description="Disordered" evidence="5">
    <location>
        <begin position="1147"/>
        <end position="1189"/>
    </location>
</feature>
<evidence type="ECO:0000313" key="9">
    <source>
        <dbReference type="EMBL" id="WDZ83562.1"/>
    </source>
</evidence>
<dbReference type="PROSITE" id="PS50075">
    <property type="entry name" value="CARRIER"/>
    <property type="match status" value="1"/>
</dbReference>
<keyword evidence="1" id="KW-0596">Phosphopantetheine</keyword>
<dbReference type="InterPro" id="IPR009081">
    <property type="entry name" value="PP-bd_ACP"/>
</dbReference>
<feature type="region of interest" description="Disordered" evidence="5">
    <location>
        <begin position="1209"/>
        <end position="1228"/>
    </location>
</feature>
<dbReference type="InterPro" id="IPR014043">
    <property type="entry name" value="Acyl_transferase_dom"/>
</dbReference>
<dbReference type="Pfam" id="PF00109">
    <property type="entry name" value="ketoacyl-synt"/>
    <property type="match status" value="2"/>
</dbReference>
<keyword evidence="2" id="KW-0597">Phosphoprotein</keyword>
<feature type="region of interest" description="Disordered" evidence="5">
    <location>
        <begin position="1007"/>
        <end position="1062"/>
    </location>
</feature>
<dbReference type="InterPro" id="IPR006162">
    <property type="entry name" value="Ppantetheine_attach_site"/>
</dbReference>
<dbReference type="SUPFAM" id="SSF47336">
    <property type="entry name" value="ACP-like"/>
    <property type="match status" value="1"/>
</dbReference>
<evidence type="ECO:0000256" key="4">
    <source>
        <dbReference type="PROSITE-ProRule" id="PRU01363"/>
    </source>
</evidence>
<dbReference type="SMART" id="SM00823">
    <property type="entry name" value="PKS_PP"/>
    <property type="match status" value="1"/>
</dbReference>
<dbReference type="InterPro" id="IPR016039">
    <property type="entry name" value="Thiolase-like"/>
</dbReference>
<dbReference type="InterPro" id="IPR001227">
    <property type="entry name" value="Ac_transferase_dom_sf"/>
</dbReference>
<evidence type="ECO:0000256" key="5">
    <source>
        <dbReference type="SAM" id="MobiDB-lite"/>
    </source>
</evidence>
<reference evidence="9 10" key="1">
    <citation type="submission" date="2023-02" db="EMBL/GenBank/DDBJ databases">
        <authorList>
            <person name="Mo P."/>
        </authorList>
    </citation>
    <scope>NUCLEOTIDE SEQUENCE [LARGE SCALE GENOMIC DNA]</scope>
    <source>
        <strain evidence="9 10">HUAS 3</strain>
    </source>
</reference>
<dbReference type="PROSITE" id="PS00012">
    <property type="entry name" value="PHOSPHOPANTETHEINE"/>
    <property type="match status" value="1"/>
</dbReference>
<feature type="domain" description="Ketosynthase family 3 (KS3)" evidence="7">
    <location>
        <begin position="1230"/>
        <end position="1640"/>
    </location>
</feature>
<dbReference type="Pfam" id="PF00550">
    <property type="entry name" value="PP-binding"/>
    <property type="match status" value="1"/>
</dbReference>
<dbReference type="EMBL" id="CP118615">
    <property type="protein sequence ID" value="WDZ83562.1"/>
    <property type="molecule type" value="Genomic_DNA"/>
</dbReference>
<dbReference type="InterPro" id="IPR032821">
    <property type="entry name" value="PKS_assoc"/>
</dbReference>
<dbReference type="Pfam" id="PF00698">
    <property type="entry name" value="Acyl_transf_1"/>
    <property type="match status" value="1"/>
</dbReference>
<evidence type="ECO:0000313" key="10">
    <source>
        <dbReference type="Proteomes" id="UP001219605"/>
    </source>
</evidence>
<feature type="domain" description="PKS/mFAS DH" evidence="8">
    <location>
        <begin position="725"/>
        <end position="999"/>
    </location>
</feature>
<dbReference type="Gene3D" id="3.40.366.10">
    <property type="entry name" value="Malonyl-Coenzyme A Acyl Carrier Protein, domain 2"/>
    <property type="match status" value="1"/>
</dbReference>
<evidence type="ECO:0000259" key="7">
    <source>
        <dbReference type="PROSITE" id="PS52004"/>
    </source>
</evidence>
<dbReference type="Pfam" id="PF16197">
    <property type="entry name" value="KAsynt_C_assoc"/>
    <property type="match status" value="1"/>
</dbReference>
<dbReference type="Gene3D" id="3.30.70.3290">
    <property type="match status" value="2"/>
</dbReference>
<dbReference type="InterPro" id="IPR018201">
    <property type="entry name" value="Ketoacyl_synth_AS"/>
</dbReference>
<dbReference type="InterPro" id="IPR050091">
    <property type="entry name" value="PKS_NRPS_Biosynth_Enz"/>
</dbReference>
<dbReference type="PROSITE" id="PS00606">
    <property type="entry name" value="KS3_1"/>
    <property type="match status" value="1"/>
</dbReference>
<dbReference type="RefSeq" id="WP_275030120.1">
    <property type="nucleotide sequence ID" value="NZ_CP118615.1"/>
</dbReference>
<dbReference type="Pfam" id="PF02801">
    <property type="entry name" value="Ketoacyl-synt_C"/>
    <property type="match status" value="2"/>
</dbReference>
<feature type="region of interest" description="Disordered" evidence="5">
    <location>
        <begin position="717"/>
        <end position="736"/>
    </location>
</feature>
<dbReference type="SMART" id="SM00827">
    <property type="entry name" value="PKS_AT"/>
    <property type="match status" value="1"/>
</dbReference>
<dbReference type="SUPFAM" id="SSF55048">
    <property type="entry name" value="Probable ACP-binding domain of malonyl-CoA ACP transacylase"/>
    <property type="match status" value="1"/>
</dbReference>
<name>A0ABY7ZMT8_9ACTN</name>
<feature type="active site" description="Proton donor; for dehydratase activity" evidence="4">
    <location>
        <position position="914"/>
    </location>
</feature>
<dbReference type="Gene3D" id="3.10.129.110">
    <property type="entry name" value="Polyketide synthase dehydratase"/>
    <property type="match status" value="1"/>
</dbReference>
<evidence type="ECO:0000256" key="2">
    <source>
        <dbReference type="ARBA" id="ARBA00022553"/>
    </source>
</evidence>
<dbReference type="InterPro" id="IPR049551">
    <property type="entry name" value="PKS_DH_C"/>
</dbReference>
<dbReference type="InterPro" id="IPR020806">
    <property type="entry name" value="PKS_PP-bd"/>
</dbReference>